<gene>
    <name evidence="2" type="ORF">BL253_18020</name>
</gene>
<protein>
    <submittedName>
        <fullName evidence="2">Uncharacterized protein</fullName>
    </submittedName>
</protein>
<evidence type="ECO:0000313" key="2">
    <source>
        <dbReference type="EMBL" id="ONH28977.1"/>
    </source>
</evidence>
<evidence type="ECO:0000256" key="1">
    <source>
        <dbReference type="SAM" id="SignalP"/>
    </source>
</evidence>
<dbReference type="RefSeq" id="WP_076818337.1">
    <property type="nucleotide sequence ID" value="NZ_MOMC01000036.1"/>
</dbReference>
<keyword evidence="3" id="KW-1185">Reference proteome</keyword>
<name>A0A1V2I902_9ACTN</name>
<reference evidence="3" key="1">
    <citation type="submission" date="2016-10" db="EMBL/GenBank/DDBJ databases">
        <title>Frankia sp. NRRL B-16386 Genome sequencing.</title>
        <authorList>
            <person name="Ghodhbane-Gtari F."/>
            <person name="Swanson E."/>
            <person name="Gueddou A."/>
            <person name="Hezbri K."/>
            <person name="Ktari K."/>
            <person name="Nouioui I."/>
            <person name="Morris K."/>
            <person name="Simpson S."/>
            <person name="Abebe-Akele F."/>
            <person name="Thomas K."/>
            <person name="Gtari M."/>
            <person name="Tisa L.S."/>
        </authorList>
    </citation>
    <scope>NUCLEOTIDE SEQUENCE [LARGE SCALE GENOMIC DNA]</scope>
    <source>
        <strain evidence="3">NRRL B-16386</strain>
    </source>
</reference>
<feature type="signal peptide" evidence="1">
    <location>
        <begin position="1"/>
        <end position="26"/>
    </location>
</feature>
<evidence type="ECO:0000313" key="3">
    <source>
        <dbReference type="Proteomes" id="UP000188929"/>
    </source>
</evidence>
<proteinExistence type="predicted"/>
<organism evidence="2 3">
    <name type="scientific">Pseudofrankia asymbiotica</name>
    <dbReference type="NCBI Taxonomy" id="1834516"/>
    <lineage>
        <taxon>Bacteria</taxon>
        <taxon>Bacillati</taxon>
        <taxon>Actinomycetota</taxon>
        <taxon>Actinomycetes</taxon>
        <taxon>Frankiales</taxon>
        <taxon>Frankiaceae</taxon>
        <taxon>Pseudofrankia</taxon>
    </lineage>
</organism>
<dbReference type="AlphaFoldDB" id="A0A1V2I902"/>
<dbReference type="OrthoDB" id="3214558at2"/>
<feature type="chain" id="PRO_5038471649" evidence="1">
    <location>
        <begin position="27"/>
        <end position="187"/>
    </location>
</feature>
<sequence length="187" mass="19548">MAVVALLALGTLVGAVTLFLSPPPQAATASVVLRVDLGRDDAINAQFTGELLIYYARSELTRPGALDTERATDFQLAFLHNSTEPYADVLERSTIINIVAASGNGEIARNTVNAVVTKLSEKLDEWQTGIPDSMKIVLVTLPRGSLDPVTSTSYAGGSRPRAALGVLAVAALASAAVGTSVTRARSR</sequence>
<accession>A0A1V2I902</accession>
<keyword evidence="1" id="KW-0732">Signal</keyword>
<dbReference type="EMBL" id="MOMC01000036">
    <property type="protein sequence ID" value="ONH28977.1"/>
    <property type="molecule type" value="Genomic_DNA"/>
</dbReference>
<dbReference type="Proteomes" id="UP000188929">
    <property type="component" value="Unassembled WGS sequence"/>
</dbReference>
<comment type="caution">
    <text evidence="2">The sequence shown here is derived from an EMBL/GenBank/DDBJ whole genome shotgun (WGS) entry which is preliminary data.</text>
</comment>